<name>A0A0M0KHT8_ALKHA</name>
<evidence type="ECO:0000313" key="6">
    <source>
        <dbReference type="EMBL" id="KOO38401.1"/>
    </source>
</evidence>
<comment type="caution">
    <text evidence="6">The sequence shown here is derived from an EMBL/GenBank/DDBJ whole genome shotgun (WGS) entry which is preliminary data.</text>
</comment>
<dbReference type="CDD" id="cd06262">
    <property type="entry name" value="metallo-hydrolase-like_MBL-fold"/>
    <property type="match status" value="1"/>
</dbReference>
<dbReference type="Pfam" id="PF00753">
    <property type="entry name" value="Lactamase_B"/>
    <property type="match status" value="1"/>
</dbReference>
<dbReference type="GO" id="GO:0046872">
    <property type="term" value="F:metal ion binding"/>
    <property type="evidence" value="ECO:0007669"/>
    <property type="project" value="UniProtKB-KW"/>
</dbReference>
<dbReference type="PATRIC" id="fig|136160.3.peg.1417"/>
<dbReference type="InterPro" id="IPR051453">
    <property type="entry name" value="MBL_Glyoxalase_II"/>
</dbReference>
<evidence type="ECO:0000256" key="3">
    <source>
        <dbReference type="ARBA" id="ARBA00022801"/>
    </source>
</evidence>
<evidence type="ECO:0000259" key="5">
    <source>
        <dbReference type="SMART" id="SM00849"/>
    </source>
</evidence>
<dbReference type="GO" id="GO:0016787">
    <property type="term" value="F:hydrolase activity"/>
    <property type="evidence" value="ECO:0007669"/>
    <property type="project" value="UniProtKB-KW"/>
</dbReference>
<comment type="cofactor">
    <cofactor evidence="1">
        <name>Zn(2+)</name>
        <dbReference type="ChEBI" id="CHEBI:29105"/>
    </cofactor>
</comment>
<dbReference type="InterPro" id="IPR001279">
    <property type="entry name" value="Metallo-B-lactamas"/>
</dbReference>
<reference evidence="6" key="1">
    <citation type="submission" date="2015-08" db="EMBL/GenBank/DDBJ databases">
        <title>Complete DNA Sequence of Pseudomonas syringae pv. actinidiae, the Causal Agent of Kiwifruit Canker Disease.</title>
        <authorList>
            <person name="Rikkerink E.H.A."/>
            <person name="Fineran P.C."/>
        </authorList>
    </citation>
    <scope>NUCLEOTIDE SEQUENCE</scope>
    <source>
        <strain evidence="6">DSM 13666</strain>
    </source>
</reference>
<evidence type="ECO:0000256" key="1">
    <source>
        <dbReference type="ARBA" id="ARBA00001947"/>
    </source>
</evidence>
<evidence type="ECO:0000256" key="4">
    <source>
        <dbReference type="ARBA" id="ARBA00022833"/>
    </source>
</evidence>
<protein>
    <recommendedName>
        <fullName evidence="5">Metallo-beta-lactamase domain-containing protein</fullName>
    </recommendedName>
</protein>
<keyword evidence="2" id="KW-0479">Metal-binding</keyword>
<dbReference type="Gene3D" id="3.60.15.10">
    <property type="entry name" value="Ribonuclease Z/Hydroxyacylglutathione hydrolase-like"/>
    <property type="match status" value="1"/>
</dbReference>
<dbReference type="AlphaFoldDB" id="A0A0M0KHT8"/>
<keyword evidence="3" id="KW-0378">Hydrolase</keyword>
<keyword evidence="4" id="KW-0862">Zinc</keyword>
<dbReference type="PANTHER" id="PTHR46233">
    <property type="entry name" value="HYDROXYACYLGLUTATHIONE HYDROLASE GLOC"/>
    <property type="match status" value="1"/>
</dbReference>
<organism evidence="6">
    <name type="scientific">Halalkalibacterium halodurans</name>
    <name type="common">Bacillus halodurans</name>
    <dbReference type="NCBI Taxonomy" id="86665"/>
    <lineage>
        <taxon>Bacteria</taxon>
        <taxon>Bacillati</taxon>
        <taxon>Bacillota</taxon>
        <taxon>Bacilli</taxon>
        <taxon>Bacillales</taxon>
        <taxon>Bacillaceae</taxon>
        <taxon>Halalkalibacterium (ex Joshi et al. 2022)</taxon>
    </lineage>
</organism>
<gene>
    <name evidence="6" type="ORF">AMD02_05655</name>
</gene>
<dbReference type="PANTHER" id="PTHR46233:SF3">
    <property type="entry name" value="HYDROXYACYLGLUTATHIONE HYDROLASE GLOC"/>
    <property type="match status" value="1"/>
</dbReference>
<dbReference type="InterPro" id="IPR036866">
    <property type="entry name" value="RibonucZ/Hydroxyglut_hydro"/>
</dbReference>
<dbReference type="SUPFAM" id="SSF56281">
    <property type="entry name" value="Metallo-hydrolase/oxidoreductase"/>
    <property type="match status" value="1"/>
</dbReference>
<accession>A0A0M0KHT8</accession>
<dbReference type="SMART" id="SM00849">
    <property type="entry name" value="Lactamase_B"/>
    <property type="match status" value="1"/>
</dbReference>
<dbReference type="EMBL" id="LILD01000001">
    <property type="protein sequence ID" value="KOO38401.1"/>
    <property type="molecule type" value="Genomic_DNA"/>
</dbReference>
<feature type="domain" description="Metallo-beta-lactamase" evidence="5">
    <location>
        <begin position="12"/>
        <end position="192"/>
    </location>
</feature>
<dbReference type="RefSeq" id="WP_053430703.1">
    <property type="nucleotide sequence ID" value="NZ_JARMVM010000095.1"/>
</dbReference>
<sequence length="211" mass="23256">MSWFQLPLGPLQTNCYIHTNDQGEGIIFDPGGEGEKLITWLRERQITPLAILLTHAHFDHIGAVEDVRNTFHIPVYIHENEKEWLIDPQRNGSSLFIPGSSIKAREAEHLITGEQDLSIGSFSYQVLETPGHSPGSLSYYAKEDKIVFSGDALFAGSIGRTDLPGGDHQLLLDSIHDKLLELPEDTTVASGHGPTTMIGHEMDGNPFLSGF</sequence>
<proteinExistence type="predicted"/>
<evidence type="ECO:0000256" key="2">
    <source>
        <dbReference type="ARBA" id="ARBA00022723"/>
    </source>
</evidence>